<evidence type="ECO:0000256" key="5">
    <source>
        <dbReference type="HAMAP-Rule" id="MF_01201"/>
    </source>
</evidence>
<dbReference type="SMART" id="SM01005">
    <property type="entry name" value="Ala_racemase_C"/>
    <property type="match status" value="1"/>
</dbReference>
<dbReference type="PANTHER" id="PTHR30511:SF0">
    <property type="entry name" value="ALANINE RACEMASE, CATABOLIC-RELATED"/>
    <property type="match status" value="1"/>
</dbReference>
<comment type="function">
    <text evidence="5">Catalyzes the interconversion of L-alanine and D-alanine. May also act on other amino acids.</text>
</comment>
<keyword evidence="3 5" id="KW-0663">Pyridoxal phosphate</keyword>
<dbReference type="InterPro" id="IPR001608">
    <property type="entry name" value="Ala_racemase_N"/>
</dbReference>
<dbReference type="HAMAP" id="MF_01201">
    <property type="entry name" value="Ala_racemase"/>
    <property type="match status" value="1"/>
</dbReference>
<dbReference type="SUPFAM" id="SSF50621">
    <property type="entry name" value="Alanine racemase C-terminal domain-like"/>
    <property type="match status" value="1"/>
</dbReference>
<dbReference type="GO" id="GO:0030632">
    <property type="term" value="P:D-alanine biosynthetic process"/>
    <property type="evidence" value="ECO:0007669"/>
    <property type="project" value="UniProtKB-UniRule"/>
</dbReference>
<feature type="active site" description="Proton acceptor; specific for L-alanine" evidence="5">
    <location>
        <position position="273"/>
    </location>
</feature>
<dbReference type="InterPro" id="IPR020622">
    <property type="entry name" value="Ala_racemase_pyridoxalP-BS"/>
</dbReference>
<dbReference type="EMBL" id="LRPN01000212">
    <property type="protein sequence ID" value="KWZ76105.1"/>
    <property type="molecule type" value="Genomic_DNA"/>
</dbReference>
<dbReference type="Gene3D" id="2.40.37.10">
    <property type="entry name" value="Lyase, Ornithine Decarboxylase, Chain A, domain 1"/>
    <property type="match status" value="1"/>
</dbReference>
<dbReference type="Pfam" id="PF00842">
    <property type="entry name" value="Ala_racemase_C"/>
    <property type="match status" value="1"/>
</dbReference>
<sequence>MIWNDKGSVIMAFYRDTWVEVDLDAISENVGNMRRLLPEHTQIIAVVKANAYGHGAEYVAKTALASGASALAVAFLDEALALRKKGITAPILVLGAARPEDAGVAAEENISLTVFQKDWLEEAGRYLTGRKLSVHLKCDTGMGRIGVRTLQELKEVEKIVNQQSCFYFEGIFTHFATADEIDTTLYEKQYSQFQDMVLNLEHRPPYVHCANSAAALRFDQSPFNAVRFGIAMYGLSPSPAIKPVLPFPLKEAFSLHTKVTHVKQIHAGDTVSYGATYQASGDEWIATLPIGYADGWIRRLSGQEVIIDGERAPIVGRICMDQCMVKLARPVAVGTKATLIGKQGDLSIPVDEIAEKLETINYEVTCSISSRVPRIFLKNGNDVADVSNPVLEG</sequence>
<evidence type="ECO:0000256" key="7">
    <source>
        <dbReference type="PIRSR" id="PIRSR600821-52"/>
    </source>
</evidence>
<evidence type="ECO:0000256" key="1">
    <source>
        <dbReference type="ARBA" id="ARBA00000316"/>
    </source>
</evidence>
<dbReference type="PROSITE" id="PS00395">
    <property type="entry name" value="ALANINE_RACEMASE"/>
    <property type="match status" value="1"/>
</dbReference>
<feature type="modified residue" description="N6-(pyridoxal phosphate)lysine" evidence="5 6">
    <location>
        <position position="48"/>
    </location>
</feature>
<dbReference type="FunFam" id="2.40.37.10:FF:000006">
    <property type="entry name" value="Alanine racemase"/>
    <property type="match status" value="1"/>
</dbReference>
<feature type="binding site" evidence="5 7">
    <location>
        <position position="144"/>
    </location>
    <ligand>
        <name>substrate</name>
    </ligand>
</feature>
<dbReference type="PRINTS" id="PR00992">
    <property type="entry name" value="ALARACEMASE"/>
</dbReference>
<evidence type="ECO:0000256" key="4">
    <source>
        <dbReference type="ARBA" id="ARBA00023235"/>
    </source>
</evidence>
<evidence type="ECO:0000313" key="10">
    <source>
        <dbReference type="Proteomes" id="UP000070376"/>
    </source>
</evidence>
<feature type="active site" description="Proton acceptor; specific for D-alanine" evidence="5">
    <location>
        <position position="48"/>
    </location>
</feature>
<dbReference type="NCBIfam" id="TIGR00492">
    <property type="entry name" value="alr"/>
    <property type="match status" value="1"/>
</dbReference>
<reference evidence="10" key="1">
    <citation type="submission" date="2016-01" db="EMBL/GenBank/DDBJ databases">
        <authorList>
            <person name="Mitreva M."/>
            <person name="Pepin K.H."/>
            <person name="Mihindukulasuriya K.A."/>
            <person name="Fulton R."/>
            <person name="Fronick C."/>
            <person name="O'Laughlin M."/>
            <person name="Miner T."/>
            <person name="Herter B."/>
            <person name="Rosa B.A."/>
            <person name="Cordes M."/>
            <person name="Tomlinson C."/>
            <person name="Wollam A."/>
            <person name="Palsikar V.B."/>
            <person name="Mardis E.R."/>
            <person name="Wilson R.K."/>
        </authorList>
    </citation>
    <scope>NUCLEOTIDE SEQUENCE [LARGE SCALE GENOMIC DNA]</scope>
    <source>
        <strain evidence="10">GED7749B</strain>
    </source>
</reference>
<dbReference type="GO" id="GO:0030170">
    <property type="term" value="F:pyridoxal phosphate binding"/>
    <property type="evidence" value="ECO:0007669"/>
    <property type="project" value="UniProtKB-UniRule"/>
</dbReference>
<dbReference type="AlphaFoldDB" id="A0A133K9G4"/>
<dbReference type="CDD" id="cd00430">
    <property type="entry name" value="PLPDE_III_AR"/>
    <property type="match status" value="1"/>
</dbReference>
<evidence type="ECO:0000256" key="2">
    <source>
        <dbReference type="ARBA" id="ARBA00001933"/>
    </source>
</evidence>
<comment type="similarity">
    <text evidence="5">Belongs to the alanine racemase family.</text>
</comment>
<accession>A0A133K9G4</accession>
<dbReference type="GO" id="GO:0008784">
    <property type="term" value="F:alanine racemase activity"/>
    <property type="evidence" value="ECO:0007669"/>
    <property type="project" value="UniProtKB-UniRule"/>
</dbReference>
<feature type="domain" description="Alanine racemase C-terminal" evidence="8">
    <location>
        <begin position="252"/>
        <end position="377"/>
    </location>
</feature>
<feature type="binding site" evidence="5 7">
    <location>
        <position position="320"/>
    </location>
    <ligand>
        <name>substrate</name>
    </ligand>
</feature>
<dbReference type="UniPathway" id="UPA00042">
    <property type="reaction ID" value="UER00497"/>
</dbReference>
<protein>
    <recommendedName>
        <fullName evidence="5">Alanine racemase</fullName>
        <ecNumber evidence="5">5.1.1.1</ecNumber>
    </recommendedName>
</protein>
<evidence type="ECO:0000259" key="8">
    <source>
        <dbReference type="SMART" id="SM01005"/>
    </source>
</evidence>
<comment type="cofactor">
    <cofactor evidence="2 5 6">
        <name>pyridoxal 5'-phosphate</name>
        <dbReference type="ChEBI" id="CHEBI:597326"/>
    </cofactor>
</comment>
<name>A0A133K9G4_HEYCO</name>
<evidence type="ECO:0000313" key="9">
    <source>
        <dbReference type="EMBL" id="KWZ76105.1"/>
    </source>
</evidence>
<gene>
    <name evidence="9" type="ORF">HMPREF3213_04078</name>
</gene>
<comment type="pathway">
    <text evidence="5">Amino-acid biosynthesis; D-alanine biosynthesis; D-alanine from L-alanine: step 1/1.</text>
</comment>
<dbReference type="InterPro" id="IPR000821">
    <property type="entry name" value="Ala_racemase"/>
</dbReference>
<dbReference type="InterPro" id="IPR029066">
    <property type="entry name" value="PLP-binding_barrel"/>
</dbReference>
<dbReference type="Proteomes" id="UP000070376">
    <property type="component" value="Unassembled WGS sequence"/>
</dbReference>
<dbReference type="GO" id="GO:0005829">
    <property type="term" value="C:cytosol"/>
    <property type="evidence" value="ECO:0007669"/>
    <property type="project" value="TreeGrafter"/>
</dbReference>
<organism evidence="9 10">
    <name type="scientific">Heyndrickxia coagulans</name>
    <name type="common">Weizmannia coagulans</name>
    <dbReference type="NCBI Taxonomy" id="1398"/>
    <lineage>
        <taxon>Bacteria</taxon>
        <taxon>Bacillati</taxon>
        <taxon>Bacillota</taxon>
        <taxon>Bacilli</taxon>
        <taxon>Bacillales</taxon>
        <taxon>Bacillaceae</taxon>
        <taxon>Heyndrickxia</taxon>
    </lineage>
</organism>
<evidence type="ECO:0000256" key="3">
    <source>
        <dbReference type="ARBA" id="ARBA00022898"/>
    </source>
</evidence>
<comment type="caution">
    <text evidence="9">The sequence shown here is derived from an EMBL/GenBank/DDBJ whole genome shotgun (WGS) entry which is preliminary data.</text>
</comment>
<comment type="catalytic activity">
    <reaction evidence="1 5">
        <text>L-alanine = D-alanine</text>
        <dbReference type="Rhea" id="RHEA:20249"/>
        <dbReference type="ChEBI" id="CHEBI:57416"/>
        <dbReference type="ChEBI" id="CHEBI:57972"/>
        <dbReference type="EC" id="5.1.1.1"/>
    </reaction>
</comment>
<dbReference type="SUPFAM" id="SSF51419">
    <property type="entry name" value="PLP-binding barrel"/>
    <property type="match status" value="1"/>
</dbReference>
<dbReference type="Gene3D" id="3.20.20.10">
    <property type="entry name" value="Alanine racemase"/>
    <property type="match status" value="1"/>
</dbReference>
<dbReference type="FunFam" id="3.20.20.10:FF:000002">
    <property type="entry name" value="Alanine racemase"/>
    <property type="match status" value="1"/>
</dbReference>
<proteinExistence type="inferred from homology"/>
<keyword evidence="4 5" id="KW-0413">Isomerase</keyword>
<dbReference type="InterPro" id="IPR009006">
    <property type="entry name" value="Ala_racemase/Decarboxylase_C"/>
</dbReference>
<dbReference type="PANTHER" id="PTHR30511">
    <property type="entry name" value="ALANINE RACEMASE"/>
    <property type="match status" value="1"/>
</dbReference>
<dbReference type="InterPro" id="IPR011079">
    <property type="entry name" value="Ala_racemase_C"/>
</dbReference>
<dbReference type="PATRIC" id="fig|1398.22.peg.4082"/>
<dbReference type="GO" id="GO:0009252">
    <property type="term" value="P:peptidoglycan biosynthetic process"/>
    <property type="evidence" value="ECO:0007669"/>
    <property type="project" value="TreeGrafter"/>
</dbReference>
<evidence type="ECO:0000256" key="6">
    <source>
        <dbReference type="PIRSR" id="PIRSR600821-50"/>
    </source>
</evidence>
<dbReference type="Pfam" id="PF01168">
    <property type="entry name" value="Ala_racemase_N"/>
    <property type="match status" value="1"/>
</dbReference>
<dbReference type="EC" id="5.1.1.1" evidence="5"/>